<keyword evidence="4" id="KW-0964">Secreted</keyword>
<evidence type="ECO:0000256" key="12">
    <source>
        <dbReference type="PROSITE-ProRule" id="PRU01379"/>
    </source>
</evidence>
<dbReference type="Pfam" id="PF00246">
    <property type="entry name" value="Peptidase_M14"/>
    <property type="match status" value="1"/>
</dbReference>
<keyword evidence="5" id="KW-0479">Metal-binding</keyword>
<dbReference type="GO" id="GO:0008270">
    <property type="term" value="F:zinc ion binding"/>
    <property type="evidence" value="ECO:0007669"/>
    <property type="project" value="InterPro"/>
</dbReference>
<dbReference type="GeneID" id="28979299"/>
<dbReference type="GO" id="GO:0005615">
    <property type="term" value="C:extracellular space"/>
    <property type="evidence" value="ECO:0007669"/>
    <property type="project" value="TreeGrafter"/>
</dbReference>
<dbReference type="OMA" id="WTYASAK"/>
<organism evidence="14 15">
    <name type="scientific">Rhodotorula graminis (strain WP1)</name>
    <dbReference type="NCBI Taxonomy" id="578459"/>
    <lineage>
        <taxon>Eukaryota</taxon>
        <taxon>Fungi</taxon>
        <taxon>Dikarya</taxon>
        <taxon>Basidiomycota</taxon>
        <taxon>Pucciniomycotina</taxon>
        <taxon>Microbotryomycetes</taxon>
        <taxon>Sporidiobolales</taxon>
        <taxon>Sporidiobolaceae</taxon>
        <taxon>Rhodotorula</taxon>
    </lineage>
</organism>
<reference evidence="14 15" key="1">
    <citation type="journal article" date="2015" name="Front. Microbiol.">
        <title>Genome sequence of the plant growth promoting endophytic yeast Rhodotorula graminis WP1.</title>
        <authorList>
            <person name="Firrincieli A."/>
            <person name="Otillar R."/>
            <person name="Salamov A."/>
            <person name="Schmutz J."/>
            <person name="Khan Z."/>
            <person name="Redman R.S."/>
            <person name="Fleck N.D."/>
            <person name="Lindquist E."/>
            <person name="Grigoriev I.V."/>
            <person name="Doty S.L."/>
        </authorList>
    </citation>
    <scope>NUCLEOTIDE SEQUENCE [LARGE SCALE GENOMIC DNA]</scope>
    <source>
        <strain evidence="14 15">WP1</strain>
    </source>
</reference>
<feature type="active site" description="Proton donor/acceptor" evidence="12">
    <location>
        <position position="72"/>
    </location>
</feature>
<evidence type="ECO:0000256" key="5">
    <source>
        <dbReference type="ARBA" id="ARBA00022723"/>
    </source>
</evidence>
<dbReference type="Gene3D" id="3.40.630.10">
    <property type="entry name" value="Zn peptidases"/>
    <property type="match status" value="1"/>
</dbReference>
<dbReference type="PANTHER" id="PTHR11705">
    <property type="entry name" value="PROTEASE FAMILY M14 CARBOXYPEPTIDASE A,B"/>
    <property type="match status" value="1"/>
</dbReference>
<evidence type="ECO:0000256" key="8">
    <source>
        <dbReference type="ARBA" id="ARBA00023157"/>
    </source>
</evidence>
<dbReference type="InterPro" id="IPR000834">
    <property type="entry name" value="Peptidase_M14"/>
</dbReference>
<keyword evidence="6" id="KW-0732">Signal</keyword>
<comment type="subcellular location">
    <subcellularLocation>
        <location evidence="2">Secreted</location>
    </subcellularLocation>
</comment>
<dbReference type="AlphaFoldDB" id="A0A194SAW1"/>
<keyword evidence="7" id="KW-0862">Zinc</keyword>
<sequence length="114" mass="12637">MLLFPYSYSCDVRTADEENHYEAVLQAAKALKGVHGRQFETGSVCEISLTSPGMSLDWTYASAKIRWSFGAELRDGGVFGFLLPPSQIRPSGEEMSAALRSLTQFILDKEDGKR</sequence>
<evidence type="ECO:0000256" key="2">
    <source>
        <dbReference type="ARBA" id="ARBA00004613"/>
    </source>
</evidence>
<evidence type="ECO:0000256" key="6">
    <source>
        <dbReference type="ARBA" id="ARBA00022729"/>
    </source>
</evidence>
<evidence type="ECO:0000256" key="9">
    <source>
        <dbReference type="ARBA" id="ARBA00025210"/>
    </source>
</evidence>
<evidence type="ECO:0000256" key="10">
    <source>
        <dbReference type="ARBA" id="ARBA00026187"/>
    </source>
</evidence>
<dbReference type="PROSITE" id="PS52035">
    <property type="entry name" value="PEPTIDASE_M14"/>
    <property type="match status" value="1"/>
</dbReference>
<gene>
    <name evidence="14" type="ORF">RHOBADRAFT_66031</name>
</gene>
<keyword evidence="8" id="KW-1015">Disulfide bond</keyword>
<dbReference type="Proteomes" id="UP000053890">
    <property type="component" value="Unassembled WGS sequence"/>
</dbReference>
<keyword evidence="15" id="KW-1185">Reference proteome</keyword>
<evidence type="ECO:0000256" key="4">
    <source>
        <dbReference type="ARBA" id="ARBA00022525"/>
    </source>
</evidence>
<dbReference type="EMBL" id="KQ474074">
    <property type="protein sequence ID" value="KPV77729.1"/>
    <property type="molecule type" value="Genomic_DNA"/>
</dbReference>
<evidence type="ECO:0000313" key="14">
    <source>
        <dbReference type="EMBL" id="KPV77729.1"/>
    </source>
</evidence>
<dbReference type="SUPFAM" id="SSF53187">
    <property type="entry name" value="Zn-dependent exopeptidases"/>
    <property type="match status" value="1"/>
</dbReference>
<evidence type="ECO:0000313" key="15">
    <source>
        <dbReference type="Proteomes" id="UP000053890"/>
    </source>
</evidence>
<evidence type="ECO:0000256" key="3">
    <source>
        <dbReference type="ARBA" id="ARBA00005988"/>
    </source>
</evidence>
<dbReference type="GO" id="GO:0006508">
    <property type="term" value="P:proteolysis"/>
    <property type="evidence" value="ECO:0007669"/>
    <property type="project" value="InterPro"/>
</dbReference>
<dbReference type="GO" id="GO:0004181">
    <property type="term" value="F:metallocarboxypeptidase activity"/>
    <property type="evidence" value="ECO:0007669"/>
    <property type="project" value="InterPro"/>
</dbReference>
<comment type="cofactor">
    <cofactor evidence="1">
        <name>Zn(2+)</name>
        <dbReference type="ChEBI" id="CHEBI:29105"/>
    </cofactor>
</comment>
<accession>A0A194SAW1</accession>
<comment type="similarity">
    <text evidence="3 12">Belongs to the peptidase M14 family.</text>
</comment>
<protein>
    <recommendedName>
        <fullName evidence="10">Inactive metallocarboxypeptidase ECM14</fullName>
    </recommendedName>
    <alternativeName>
        <fullName evidence="11">Inactive metallocarboxypeptidase ecm14</fullName>
    </alternativeName>
</protein>
<dbReference type="OrthoDB" id="3626597at2759"/>
<feature type="domain" description="Peptidase M14" evidence="13">
    <location>
        <begin position="1"/>
        <end position="106"/>
    </location>
</feature>
<proteinExistence type="inferred from homology"/>
<evidence type="ECO:0000256" key="7">
    <source>
        <dbReference type="ARBA" id="ARBA00022833"/>
    </source>
</evidence>
<evidence type="ECO:0000256" key="11">
    <source>
        <dbReference type="ARBA" id="ARBA00026213"/>
    </source>
</evidence>
<name>A0A194SAW1_RHOGW</name>
<dbReference type="RefSeq" id="XP_018273778.1">
    <property type="nucleotide sequence ID" value="XM_018418852.1"/>
</dbReference>
<dbReference type="STRING" id="578459.A0A194SAW1"/>
<evidence type="ECO:0000256" key="1">
    <source>
        <dbReference type="ARBA" id="ARBA00001947"/>
    </source>
</evidence>
<comment type="function">
    <text evidence="9">Inactive carboxypeptidase that may play a role in cell wall organization and biogenesis.</text>
</comment>
<evidence type="ECO:0000259" key="13">
    <source>
        <dbReference type="PROSITE" id="PS52035"/>
    </source>
</evidence>
<dbReference type="PANTHER" id="PTHR11705:SF147">
    <property type="entry name" value="INACTIVE METALLOCARBOXYPEPTIDASE ECM14"/>
    <property type="match status" value="1"/>
</dbReference>